<organism evidence="2">
    <name type="scientific">Tanacetum cinerariifolium</name>
    <name type="common">Dalmatian daisy</name>
    <name type="synonym">Chrysanthemum cinerariifolium</name>
    <dbReference type="NCBI Taxonomy" id="118510"/>
    <lineage>
        <taxon>Eukaryota</taxon>
        <taxon>Viridiplantae</taxon>
        <taxon>Streptophyta</taxon>
        <taxon>Embryophyta</taxon>
        <taxon>Tracheophyta</taxon>
        <taxon>Spermatophyta</taxon>
        <taxon>Magnoliopsida</taxon>
        <taxon>eudicotyledons</taxon>
        <taxon>Gunneridae</taxon>
        <taxon>Pentapetalae</taxon>
        <taxon>asterids</taxon>
        <taxon>campanulids</taxon>
        <taxon>Asterales</taxon>
        <taxon>Asteraceae</taxon>
        <taxon>Asteroideae</taxon>
        <taxon>Anthemideae</taxon>
        <taxon>Anthemidinae</taxon>
        <taxon>Tanacetum</taxon>
    </lineage>
</organism>
<evidence type="ECO:0000313" key="2">
    <source>
        <dbReference type="EMBL" id="GFD33094.1"/>
    </source>
</evidence>
<feature type="non-terminal residue" evidence="2">
    <location>
        <position position="1"/>
    </location>
</feature>
<proteinExistence type="predicted"/>
<reference evidence="2" key="1">
    <citation type="journal article" date="2019" name="Sci. Rep.">
        <title>Draft genome of Tanacetum cinerariifolium, the natural source of mosquito coil.</title>
        <authorList>
            <person name="Yamashiro T."/>
            <person name="Shiraishi A."/>
            <person name="Satake H."/>
            <person name="Nakayama K."/>
        </authorList>
    </citation>
    <scope>NUCLEOTIDE SEQUENCE</scope>
</reference>
<accession>A0A699VMS0</accession>
<name>A0A699VMS0_TANCI</name>
<evidence type="ECO:0000256" key="1">
    <source>
        <dbReference type="SAM" id="MobiDB-lite"/>
    </source>
</evidence>
<protein>
    <submittedName>
        <fullName evidence="2">Uncharacterized protein</fullName>
    </submittedName>
</protein>
<sequence length="61" mass="6868">VRIRERKCDEEEPKLLETTIGLAETSVEDGAPVQLKRQKKQKTKVADAGEPSHPAKKLRDD</sequence>
<dbReference type="AlphaFoldDB" id="A0A699VMS0"/>
<dbReference type="EMBL" id="BKCJ011431455">
    <property type="protein sequence ID" value="GFD33094.1"/>
    <property type="molecule type" value="Genomic_DNA"/>
</dbReference>
<feature type="region of interest" description="Disordered" evidence="1">
    <location>
        <begin position="27"/>
        <end position="61"/>
    </location>
</feature>
<gene>
    <name evidence="2" type="ORF">Tci_905063</name>
</gene>
<comment type="caution">
    <text evidence="2">The sequence shown here is derived from an EMBL/GenBank/DDBJ whole genome shotgun (WGS) entry which is preliminary data.</text>
</comment>